<dbReference type="PANTHER" id="PTHR30050">
    <property type="entry name" value="CHROMOSOMAL REPLICATION INITIATOR PROTEIN DNAA"/>
    <property type="match status" value="1"/>
</dbReference>
<dbReference type="GO" id="GO:0006270">
    <property type="term" value="P:DNA replication initiation"/>
    <property type="evidence" value="ECO:0007669"/>
    <property type="project" value="InterPro"/>
</dbReference>
<dbReference type="InterPro" id="IPR010921">
    <property type="entry name" value="Trp_repressor/repl_initiator"/>
</dbReference>
<evidence type="ECO:0000259" key="10">
    <source>
        <dbReference type="SMART" id="SM00382"/>
    </source>
</evidence>
<dbReference type="Pfam" id="PF00308">
    <property type="entry name" value="Bac_DnaA"/>
    <property type="match status" value="1"/>
</dbReference>
<dbReference type="GO" id="GO:0005886">
    <property type="term" value="C:plasma membrane"/>
    <property type="evidence" value="ECO:0007669"/>
    <property type="project" value="TreeGrafter"/>
</dbReference>
<dbReference type="CDD" id="cd00009">
    <property type="entry name" value="AAA"/>
    <property type="match status" value="1"/>
</dbReference>
<feature type="domain" description="Chromosomal replication initiator DnaA C-terminal" evidence="11">
    <location>
        <begin position="402"/>
        <end position="471"/>
    </location>
</feature>
<dbReference type="Gene3D" id="3.30.300.180">
    <property type="match status" value="1"/>
</dbReference>
<dbReference type="InterPro" id="IPR003593">
    <property type="entry name" value="AAA+_ATPase"/>
</dbReference>
<sequence>MGLGMDRNRLFDTPASVDSNTNKKISSLPGQAIWQAVREHLKEVLSTADFERWITDLKLIAEVDGKIVIAARDRLSYDRVSADHRHILQRIWKEHDDARRDIRLVCWKEAGADLRTIVEDPWADAAPEAAAGGAGSGSGGNDGGTPTSGPRPSSGAPEMTFGTLVTGKSNAISVELAKRVADGQPVGTQVHLISGPQGTGKTHTLLALRTRALETNTDATVVYLTAEEFLSAYTDGVKAKDTSALKKRLRAASILLIDDLHRISGKPGTETELFQNIREVTGQGGNVVLAGDKTPGELAGFSPRMMSELKGATVVEVELPDEDMRREIIRRLARHIAEAHPDFVLDEALIERIHTGIRGPGRELTGAVWNLFTEAGFGTMAPTSDMLERVIRRMEGEVRAPTIELVKKAAMKVFNVSKADLESPSKARTVVYPRQIAMYLCREQTHKSFPQIGRAFGRRDHTTVLYAHRKLTKALPKDPELAADIARVAAAILELQAAGNH</sequence>
<evidence type="ECO:0000259" key="11">
    <source>
        <dbReference type="SMART" id="SM00760"/>
    </source>
</evidence>
<dbReference type="AlphaFoldDB" id="A0A3B9GYA3"/>
<evidence type="ECO:0000256" key="2">
    <source>
        <dbReference type="ARBA" id="ARBA00022705"/>
    </source>
</evidence>
<evidence type="ECO:0000256" key="5">
    <source>
        <dbReference type="ARBA" id="ARBA00023121"/>
    </source>
</evidence>
<proteinExistence type="inferred from homology"/>
<reference evidence="12 13" key="1">
    <citation type="journal article" date="2018" name="Nat. Biotechnol.">
        <title>A standardized bacterial taxonomy based on genome phylogeny substantially revises the tree of life.</title>
        <authorList>
            <person name="Parks D.H."/>
            <person name="Chuvochina M."/>
            <person name="Waite D.W."/>
            <person name="Rinke C."/>
            <person name="Skarshewski A."/>
            <person name="Chaumeil P.A."/>
            <person name="Hugenholtz P."/>
        </authorList>
    </citation>
    <scope>NUCLEOTIDE SEQUENCE [LARGE SCALE GENOMIC DNA]</scope>
    <source>
        <strain evidence="12">UBA8733</strain>
    </source>
</reference>
<organism evidence="12 13">
    <name type="scientific">Hyphomonas adhaerens</name>
    <dbReference type="NCBI Taxonomy" id="81029"/>
    <lineage>
        <taxon>Bacteria</taxon>
        <taxon>Pseudomonadati</taxon>
        <taxon>Pseudomonadota</taxon>
        <taxon>Alphaproteobacteria</taxon>
        <taxon>Hyphomonadales</taxon>
        <taxon>Hyphomonadaceae</taxon>
        <taxon>Hyphomonas</taxon>
    </lineage>
</organism>
<dbReference type="SMART" id="SM00382">
    <property type="entry name" value="AAA"/>
    <property type="match status" value="1"/>
</dbReference>
<evidence type="ECO:0000256" key="8">
    <source>
        <dbReference type="RuleBase" id="RU004227"/>
    </source>
</evidence>
<comment type="function">
    <text evidence="7">Plays an essential role in the initiation and regulation of chromosomal replication. ATP-DnaA binds to the origin of replication (oriC) to initiate formation of the DNA replication initiation complex once per cell cycle. Binds the DnaA box (a 9 base pair repeat at the origin) and separates the double-stranded (ds)DNA. Forms a right-handed helical filament on oriC DNA; dsDNA binds to the exterior of the filament while single-stranded (ss)DNA is stabiized in the filament's interior. The ATP-DnaA-oriC complex binds and stabilizes one strand of the AT-rich DNA unwinding element (DUE), permitting loading of DNA polymerase. After initiation quickly degrades to an ADP-DnaA complex that is not apt for DNA replication. Binds acidic phospholipids.</text>
</comment>
<keyword evidence="1" id="KW-0963">Cytoplasm</keyword>
<dbReference type="GO" id="GO:0003688">
    <property type="term" value="F:DNA replication origin binding"/>
    <property type="evidence" value="ECO:0007669"/>
    <property type="project" value="InterPro"/>
</dbReference>
<dbReference type="InterPro" id="IPR024633">
    <property type="entry name" value="DnaA_N_dom"/>
</dbReference>
<evidence type="ECO:0000256" key="7">
    <source>
        <dbReference type="RuleBase" id="RU000577"/>
    </source>
</evidence>
<feature type="region of interest" description="Disordered" evidence="9">
    <location>
        <begin position="127"/>
        <end position="162"/>
    </location>
</feature>
<dbReference type="InterPro" id="IPR018312">
    <property type="entry name" value="Chromosome_initiator_DnaA_CS"/>
</dbReference>
<dbReference type="PROSITE" id="PS01008">
    <property type="entry name" value="DNAA"/>
    <property type="match status" value="1"/>
</dbReference>
<dbReference type="Gene3D" id="1.10.1750.10">
    <property type="match status" value="1"/>
</dbReference>
<gene>
    <name evidence="12" type="ORF">DCG58_09745</name>
</gene>
<evidence type="ECO:0000256" key="3">
    <source>
        <dbReference type="ARBA" id="ARBA00022741"/>
    </source>
</evidence>
<dbReference type="PRINTS" id="PR00051">
    <property type="entry name" value="DNAA"/>
</dbReference>
<evidence type="ECO:0000256" key="4">
    <source>
        <dbReference type="ARBA" id="ARBA00022840"/>
    </source>
</evidence>
<dbReference type="InterPro" id="IPR020591">
    <property type="entry name" value="Chromosome_initiator_DnaA-like"/>
</dbReference>
<feature type="compositionally biased region" description="Gly residues" evidence="9">
    <location>
        <begin position="132"/>
        <end position="143"/>
    </location>
</feature>
<keyword evidence="4 7" id="KW-0067">ATP-binding</keyword>
<evidence type="ECO:0000256" key="6">
    <source>
        <dbReference type="ARBA" id="ARBA00023125"/>
    </source>
</evidence>
<dbReference type="Pfam" id="PF11638">
    <property type="entry name" value="DnaA_N"/>
    <property type="match status" value="1"/>
</dbReference>
<name>A0A3B9GYA3_9PROT</name>
<dbReference type="PANTHER" id="PTHR30050:SF2">
    <property type="entry name" value="CHROMOSOMAL REPLICATION INITIATOR PROTEIN DNAA"/>
    <property type="match status" value="1"/>
</dbReference>
<dbReference type="GO" id="GO:0006275">
    <property type="term" value="P:regulation of DNA replication"/>
    <property type="evidence" value="ECO:0007669"/>
    <property type="project" value="InterPro"/>
</dbReference>
<feature type="domain" description="AAA+ ATPase" evidence="10">
    <location>
        <begin position="187"/>
        <end position="361"/>
    </location>
</feature>
<dbReference type="CDD" id="cd06571">
    <property type="entry name" value="Bac_DnaA_C"/>
    <property type="match status" value="1"/>
</dbReference>
<dbReference type="GO" id="GO:0008289">
    <property type="term" value="F:lipid binding"/>
    <property type="evidence" value="ECO:0007669"/>
    <property type="project" value="UniProtKB-KW"/>
</dbReference>
<dbReference type="InterPro" id="IPR013317">
    <property type="entry name" value="DnaA_dom"/>
</dbReference>
<keyword evidence="6 7" id="KW-0238">DNA-binding</keyword>
<evidence type="ECO:0000256" key="9">
    <source>
        <dbReference type="SAM" id="MobiDB-lite"/>
    </source>
</evidence>
<keyword evidence="3 7" id="KW-0547">Nucleotide-binding</keyword>
<keyword evidence="5" id="KW-0446">Lipid-binding</keyword>
<dbReference type="InterPro" id="IPR027417">
    <property type="entry name" value="P-loop_NTPase"/>
</dbReference>
<protein>
    <recommendedName>
        <fullName evidence="7">Chromosomal replication initiator protein DnaA</fullName>
    </recommendedName>
</protein>
<evidence type="ECO:0000313" key="12">
    <source>
        <dbReference type="EMBL" id="HAE27431.1"/>
    </source>
</evidence>
<dbReference type="Pfam" id="PF08299">
    <property type="entry name" value="Bac_DnaA_C"/>
    <property type="match status" value="1"/>
</dbReference>
<comment type="similarity">
    <text evidence="8">Belongs to the DnaA family.</text>
</comment>
<evidence type="ECO:0000256" key="1">
    <source>
        <dbReference type="ARBA" id="ARBA00022490"/>
    </source>
</evidence>
<evidence type="ECO:0000313" key="13">
    <source>
        <dbReference type="Proteomes" id="UP000259610"/>
    </source>
</evidence>
<accession>A0A3B9GYA3</accession>
<dbReference type="SMART" id="SM00760">
    <property type="entry name" value="Bac_DnaA_C"/>
    <property type="match status" value="1"/>
</dbReference>
<comment type="caution">
    <text evidence="12">The sequence shown here is derived from an EMBL/GenBank/DDBJ whole genome shotgun (WGS) entry which is preliminary data.</text>
</comment>
<dbReference type="Gene3D" id="3.40.50.300">
    <property type="entry name" value="P-loop containing nucleotide triphosphate hydrolases"/>
    <property type="match status" value="1"/>
</dbReference>
<keyword evidence="2 7" id="KW-0235">DNA replication</keyword>
<dbReference type="EMBL" id="DMAN01000214">
    <property type="protein sequence ID" value="HAE27431.1"/>
    <property type="molecule type" value="Genomic_DNA"/>
</dbReference>
<dbReference type="InterPro" id="IPR038454">
    <property type="entry name" value="DnaA_N_sf"/>
</dbReference>
<dbReference type="Proteomes" id="UP000259610">
    <property type="component" value="Unassembled WGS sequence"/>
</dbReference>
<dbReference type="GO" id="GO:0005524">
    <property type="term" value="F:ATP binding"/>
    <property type="evidence" value="ECO:0007669"/>
    <property type="project" value="UniProtKB-KW"/>
</dbReference>
<dbReference type="InterPro" id="IPR013159">
    <property type="entry name" value="DnaA_C"/>
</dbReference>
<dbReference type="SUPFAM" id="SSF52540">
    <property type="entry name" value="P-loop containing nucleoside triphosphate hydrolases"/>
    <property type="match status" value="1"/>
</dbReference>
<dbReference type="SUPFAM" id="SSF48295">
    <property type="entry name" value="TrpR-like"/>
    <property type="match status" value="1"/>
</dbReference>